<feature type="region of interest" description="Disordered" evidence="1">
    <location>
        <begin position="20"/>
        <end position="116"/>
    </location>
</feature>
<keyword evidence="3" id="KW-1185">Reference proteome</keyword>
<name>A0A9Q8QPJ0_9HYPO</name>
<dbReference type="KEGG" id="ptkz:JDV02_008849"/>
<organism evidence="2 3">
    <name type="scientific">Purpureocillium takamizusanense</name>
    <dbReference type="NCBI Taxonomy" id="2060973"/>
    <lineage>
        <taxon>Eukaryota</taxon>
        <taxon>Fungi</taxon>
        <taxon>Dikarya</taxon>
        <taxon>Ascomycota</taxon>
        <taxon>Pezizomycotina</taxon>
        <taxon>Sordariomycetes</taxon>
        <taxon>Hypocreomycetidae</taxon>
        <taxon>Hypocreales</taxon>
        <taxon>Ophiocordycipitaceae</taxon>
        <taxon>Purpureocillium</taxon>
    </lineage>
</organism>
<dbReference type="EMBL" id="CP086362">
    <property type="protein sequence ID" value="UNI23007.1"/>
    <property type="molecule type" value="Genomic_DNA"/>
</dbReference>
<feature type="compositionally biased region" description="Low complexity" evidence="1">
    <location>
        <begin position="35"/>
        <end position="50"/>
    </location>
</feature>
<gene>
    <name evidence="2" type="ORF">JDV02_008849</name>
</gene>
<sequence>MQGRKAYQSITVEACAALMGDEINQRRPNPPRPRGPAGVVNEEGWVVGGSPSPPSLPAQGYWPTNSPQYGQADVENPSQGYFGPEGDAPDAVADDPAGWPSVVGHPSVGPGSSRDTQYTRDFVLFDEESTASADDDVFPFDAPSGQESSTVDALGQPLVRGNPHRNAQVRQGRGRRRPGQAANPRIAEIGAWDESRLDNETMRVPAVDFDRELDRSLSSRNPFPTHGGTDNSRAPLFTDATFCACCECVTLNLHDPLATNGQGWGFESDGKPADAQWAEGSPFDGAG</sequence>
<evidence type="ECO:0000313" key="2">
    <source>
        <dbReference type="EMBL" id="UNI23007.1"/>
    </source>
</evidence>
<accession>A0A9Q8QPJ0</accession>
<feature type="region of interest" description="Disordered" evidence="1">
    <location>
        <begin position="264"/>
        <end position="287"/>
    </location>
</feature>
<dbReference type="OrthoDB" id="10563723at2759"/>
<protein>
    <submittedName>
        <fullName evidence="2">Uncharacterized protein</fullName>
    </submittedName>
</protein>
<evidence type="ECO:0000256" key="1">
    <source>
        <dbReference type="SAM" id="MobiDB-lite"/>
    </source>
</evidence>
<dbReference type="RefSeq" id="XP_047846488.1">
    <property type="nucleotide sequence ID" value="XM_047990481.1"/>
</dbReference>
<reference evidence="2" key="1">
    <citation type="submission" date="2021-11" db="EMBL/GenBank/DDBJ databases">
        <title>Purpureocillium_takamizusanense_genome.</title>
        <authorList>
            <person name="Nguyen N.-H."/>
        </authorList>
    </citation>
    <scope>NUCLEOTIDE SEQUENCE</scope>
    <source>
        <strain evidence="2">PT3</strain>
    </source>
</reference>
<evidence type="ECO:0000313" key="3">
    <source>
        <dbReference type="Proteomes" id="UP000829364"/>
    </source>
</evidence>
<proteinExistence type="predicted"/>
<feature type="region of interest" description="Disordered" evidence="1">
    <location>
        <begin position="134"/>
        <end position="188"/>
    </location>
</feature>
<feature type="compositionally biased region" description="Low complexity" evidence="1">
    <location>
        <begin position="84"/>
        <end position="100"/>
    </location>
</feature>
<dbReference type="AlphaFoldDB" id="A0A9Q8QPJ0"/>
<dbReference type="Proteomes" id="UP000829364">
    <property type="component" value="Chromosome 9"/>
</dbReference>
<dbReference type="GeneID" id="72070794"/>